<sequence>MTADTTTAADASGTLSKIKPQPSYPANPTLYLSNIDWSIKKTLLKRSLLALFTRHGKVLDVICLRGDATGGRSLRGQAWVIFESQSAATAALEAERGFVFFGRPLMVNYAKDVSDRIAKRNGTYSKKTKDIREKRKLEGDGGGGGDAKMARVDGSGVNATTVNDPSSLVKKKEDVSAPTPSPKTGEITASTTPSSLILAQNLPSECSDMMLQMLFQQHAGYKGLKLVKAGMATIEFDSESQATVALKGLNGFKLTPSATLDLTYVAR</sequence>
<evidence type="ECO:0000313" key="14">
    <source>
        <dbReference type="Proteomes" id="UP000001449"/>
    </source>
</evidence>
<feature type="compositionally biased region" description="Basic and acidic residues" evidence="11">
    <location>
        <begin position="127"/>
        <end position="139"/>
    </location>
</feature>
<comment type="similarity">
    <text evidence="2">Belongs to the RRM U1 A/B'' family.</text>
</comment>
<reference evidence="13 14" key="2">
    <citation type="journal article" date="2008" name="Nature">
        <title>The Phaeodactylum genome reveals the evolutionary history of diatom genomes.</title>
        <authorList>
            <person name="Bowler C."/>
            <person name="Allen A.E."/>
            <person name="Badger J.H."/>
            <person name="Grimwood J."/>
            <person name="Jabbari K."/>
            <person name="Kuo A."/>
            <person name="Maheswari U."/>
            <person name="Martens C."/>
            <person name="Maumus F."/>
            <person name="Otillar R.P."/>
            <person name="Rayko E."/>
            <person name="Salamov A."/>
            <person name="Vandepoele K."/>
            <person name="Beszteri B."/>
            <person name="Gruber A."/>
            <person name="Heijde M."/>
            <person name="Katinka M."/>
            <person name="Mock T."/>
            <person name="Valentin K."/>
            <person name="Verret F."/>
            <person name="Berges J.A."/>
            <person name="Brownlee C."/>
            <person name="Cadoret J.P."/>
            <person name="Chiovitti A."/>
            <person name="Choi C.J."/>
            <person name="Coesel S."/>
            <person name="De Martino A."/>
            <person name="Detter J.C."/>
            <person name="Durkin C."/>
            <person name="Falciatore A."/>
            <person name="Fournet J."/>
            <person name="Haruta M."/>
            <person name="Huysman M.J."/>
            <person name="Jenkins B.D."/>
            <person name="Jiroutova K."/>
            <person name="Jorgensen R.E."/>
            <person name="Joubert Y."/>
            <person name="Kaplan A."/>
            <person name="Kroger N."/>
            <person name="Kroth P.G."/>
            <person name="La Roche J."/>
            <person name="Lindquist E."/>
            <person name="Lommer M."/>
            <person name="Martin-Jezequel V."/>
            <person name="Lopez P.J."/>
            <person name="Lucas S."/>
            <person name="Mangogna M."/>
            <person name="McGinnis K."/>
            <person name="Medlin L.K."/>
            <person name="Montsant A."/>
            <person name="Oudot-Le Secq M.P."/>
            <person name="Napoli C."/>
            <person name="Obornik M."/>
            <person name="Parker M.S."/>
            <person name="Petit J.L."/>
            <person name="Porcel B.M."/>
            <person name="Poulsen N."/>
            <person name="Robison M."/>
            <person name="Rychlewski L."/>
            <person name="Rynearson T.A."/>
            <person name="Schmutz J."/>
            <person name="Shapiro H."/>
            <person name="Siaut M."/>
            <person name="Stanley M."/>
            <person name="Sussman M.R."/>
            <person name="Taylor A.R."/>
            <person name="Vardi A."/>
            <person name="von Dassow P."/>
            <person name="Vyverman W."/>
            <person name="Willis A."/>
            <person name="Wyrwicz L.S."/>
            <person name="Rokhsar D.S."/>
            <person name="Weissenbach J."/>
            <person name="Armbrust E.V."/>
            <person name="Green B.R."/>
            <person name="Van de Peer Y."/>
            <person name="Grigoriev I.V."/>
        </authorList>
    </citation>
    <scope>NUCLEOTIDE SEQUENCE [LARGE SCALE GENOMIC DNA]</scope>
    <source>
        <strain evidence="13 14">CCMP1335</strain>
    </source>
</reference>
<keyword evidence="14" id="KW-1185">Reference proteome</keyword>
<dbReference type="PROSITE" id="PS50102">
    <property type="entry name" value="RRM"/>
    <property type="match status" value="2"/>
</dbReference>
<dbReference type="OMA" id="VRMIPTK"/>
<evidence type="ECO:0000256" key="6">
    <source>
        <dbReference type="ARBA" id="ARBA00022884"/>
    </source>
</evidence>
<dbReference type="Pfam" id="PF00076">
    <property type="entry name" value="RRM_1"/>
    <property type="match status" value="2"/>
</dbReference>
<keyword evidence="5" id="KW-0677">Repeat</keyword>
<dbReference type="eggNOG" id="KOG4206">
    <property type="taxonomic scope" value="Eukaryota"/>
</dbReference>
<dbReference type="PANTHER" id="PTHR10501">
    <property type="entry name" value="U1 SMALL NUCLEAR RIBONUCLEOPROTEIN A/U2 SMALL NUCLEAR RIBONUCLEOPROTEIN B"/>
    <property type="match status" value="1"/>
</dbReference>
<evidence type="ECO:0000256" key="7">
    <source>
        <dbReference type="ARBA" id="ARBA00023187"/>
    </source>
</evidence>
<name>B8BS34_THAPS</name>
<proteinExistence type="inferred from homology"/>
<evidence type="ECO:0000256" key="2">
    <source>
        <dbReference type="ARBA" id="ARBA00007243"/>
    </source>
</evidence>
<reference evidence="13 14" key="1">
    <citation type="journal article" date="2004" name="Science">
        <title>The genome of the diatom Thalassiosira pseudonana: ecology, evolution, and metabolism.</title>
        <authorList>
            <person name="Armbrust E.V."/>
            <person name="Berges J.A."/>
            <person name="Bowler C."/>
            <person name="Green B.R."/>
            <person name="Martinez D."/>
            <person name="Putnam N.H."/>
            <person name="Zhou S."/>
            <person name="Allen A.E."/>
            <person name="Apt K.E."/>
            <person name="Bechner M."/>
            <person name="Brzezinski M.A."/>
            <person name="Chaal B.K."/>
            <person name="Chiovitti A."/>
            <person name="Davis A.K."/>
            <person name="Demarest M.S."/>
            <person name="Detter J.C."/>
            <person name="Glavina T."/>
            <person name="Goodstein D."/>
            <person name="Hadi M.Z."/>
            <person name="Hellsten U."/>
            <person name="Hildebrand M."/>
            <person name="Jenkins B.D."/>
            <person name="Jurka J."/>
            <person name="Kapitonov V.V."/>
            <person name="Kroger N."/>
            <person name="Lau W.W."/>
            <person name="Lane T.W."/>
            <person name="Larimer F.W."/>
            <person name="Lippmeier J.C."/>
            <person name="Lucas S."/>
            <person name="Medina M."/>
            <person name="Montsant A."/>
            <person name="Obornik M."/>
            <person name="Parker M.S."/>
            <person name="Palenik B."/>
            <person name="Pazour G.J."/>
            <person name="Richardson P.M."/>
            <person name="Rynearson T.A."/>
            <person name="Saito M.A."/>
            <person name="Schwartz D.C."/>
            <person name="Thamatrakoln K."/>
            <person name="Valentin K."/>
            <person name="Vardi A."/>
            <person name="Wilkerson F.P."/>
            <person name="Rokhsar D.S."/>
        </authorList>
    </citation>
    <scope>NUCLEOTIDE SEQUENCE [LARGE SCALE GENOMIC DNA]</scope>
    <source>
        <strain evidence="13 14">CCMP1335</strain>
    </source>
</reference>
<keyword evidence="4" id="KW-0747">Spliceosome</keyword>
<dbReference type="CDD" id="cd12246">
    <property type="entry name" value="RRM1_U1A_like"/>
    <property type="match status" value="1"/>
</dbReference>
<gene>
    <name evidence="13" type="ORF">THAPSDRAFT_1841</name>
</gene>
<dbReference type="InterPro" id="IPR012677">
    <property type="entry name" value="Nucleotide-bd_a/b_plait_sf"/>
</dbReference>
<dbReference type="HOGENOM" id="CLU_041869_0_2_1"/>
<dbReference type="GO" id="GO:0005681">
    <property type="term" value="C:spliceosomal complex"/>
    <property type="evidence" value="ECO:0007669"/>
    <property type="project" value="UniProtKB-KW"/>
</dbReference>
<feature type="domain" description="RRM" evidence="12">
    <location>
        <begin position="195"/>
        <end position="267"/>
    </location>
</feature>
<dbReference type="InterPro" id="IPR035979">
    <property type="entry name" value="RBD_domain_sf"/>
</dbReference>
<dbReference type="InParanoid" id="B8BS34"/>
<dbReference type="CDD" id="cd12247">
    <property type="entry name" value="RRM2_U1A_like"/>
    <property type="match status" value="1"/>
</dbReference>
<feature type="domain" description="RRM" evidence="12">
    <location>
        <begin position="28"/>
        <end position="112"/>
    </location>
</feature>
<evidence type="ECO:0000313" key="13">
    <source>
        <dbReference type="EMBL" id="EED96652.1"/>
    </source>
</evidence>
<accession>B8BS34</accession>
<organism evidence="13 14">
    <name type="scientific">Thalassiosira pseudonana</name>
    <name type="common">Marine diatom</name>
    <name type="synonym">Cyclotella nana</name>
    <dbReference type="NCBI Taxonomy" id="35128"/>
    <lineage>
        <taxon>Eukaryota</taxon>
        <taxon>Sar</taxon>
        <taxon>Stramenopiles</taxon>
        <taxon>Ochrophyta</taxon>
        <taxon>Bacillariophyta</taxon>
        <taxon>Coscinodiscophyceae</taxon>
        <taxon>Thalassiosirophycidae</taxon>
        <taxon>Thalassiosirales</taxon>
        <taxon>Thalassiosiraceae</taxon>
        <taxon>Thalassiosira</taxon>
    </lineage>
</organism>
<evidence type="ECO:0000256" key="4">
    <source>
        <dbReference type="ARBA" id="ARBA00022728"/>
    </source>
</evidence>
<feature type="region of interest" description="Disordered" evidence="11">
    <location>
        <begin position="124"/>
        <end position="189"/>
    </location>
</feature>
<keyword evidence="9" id="KW-0687">Ribonucleoprotein</keyword>
<evidence type="ECO:0000256" key="5">
    <source>
        <dbReference type="ARBA" id="ARBA00022737"/>
    </source>
</evidence>
<dbReference type="STRING" id="35128.B8BS34"/>
<evidence type="ECO:0000256" key="11">
    <source>
        <dbReference type="SAM" id="MobiDB-lite"/>
    </source>
</evidence>
<evidence type="ECO:0000256" key="8">
    <source>
        <dbReference type="ARBA" id="ARBA00023242"/>
    </source>
</evidence>
<comment type="subcellular location">
    <subcellularLocation>
        <location evidence="1">Nucleus</location>
    </subcellularLocation>
</comment>
<dbReference type="GO" id="GO:0030619">
    <property type="term" value="F:U1 snRNA binding"/>
    <property type="evidence" value="ECO:0000318"/>
    <property type="project" value="GO_Central"/>
</dbReference>
<evidence type="ECO:0000256" key="10">
    <source>
        <dbReference type="PROSITE-ProRule" id="PRU00176"/>
    </source>
</evidence>
<protein>
    <recommendedName>
        <fullName evidence="12">RRM domain-containing protein</fullName>
    </recommendedName>
</protein>
<dbReference type="RefSeq" id="XP_002287011.1">
    <property type="nucleotide sequence ID" value="XM_002286975.1"/>
</dbReference>
<dbReference type="GO" id="GO:0005685">
    <property type="term" value="C:U1 snRNP"/>
    <property type="evidence" value="ECO:0000318"/>
    <property type="project" value="GO_Central"/>
</dbReference>
<dbReference type="Proteomes" id="UP000001449">
    <property type="component" value="Chromosome 1"/>
</dbReference>
<evidence type="ECO:0000256" key="1">
    <source>
        <dbReference type="ARBA" id="ARBA00004123"/>
    </source>
</evidence>
<dbReference type="FunFam" id="3.30.70.330:FF:000039">
    <property type="entry name" value="U1 small nuclear ribonucleoprotein A"/>
    <property type="match status" value="1"/>
</dbReference>
<dbReference type="InterPro" id="IPR000504">
    <property type="entry name" value="RRM_dom"/>
</dbReference>
<evidence type="ECO:0000256" key="3">
    <source>
        <dbReference type="ARBA" id="ARBA00022664"/>
    </source>
</evidence>
<dbReference type="GO" id="GO:0000398">
    <property type="term" value="P:mRNA splicing, via spliceosome"/>
    <property type="evidence" value="ECO:0000318"/>
    <property type="project" value="GO_Central"/>
</dbReference>
<dbReference type="FunCoup" id="B8BS34">
    <property type="interactions" value="374"/>
</dbReference>
<keyword evidence="7" id="KW-0508">mRNA splicing</keyword>
<keyword evidence="3" id="KW-0507">mRNA processing</keyword>
<keyword evidence="6 10" id="KW-0694">RNA-binding</keyword>
<dbReference type="PaxDb" id="35128-Thaps1841"/>
<keyword evidence="8" id="KW-0539">Nucleus</keyword>
<dbReference type="KEGG" id="tps:THAPSDRAFT_1841"/>
<dbReference type="GeneID" id="7445497"/>
<evidence type="ECO:0000256" key="9">
    <source>
        <dbReference type="ARBA" id="ARBA00023274"/>
    </source>
</evidence>
<evidence type="ECO:0000259" key="12">
    <source>
        <dbReference type="PROSITE" id="PS50102"/>
    </source>
</evidence>
<feature type="compositionally biased region" description="Polar residues" evidence="11">
    <location>
        <begin position="157"/>
        <end position="166"/>
    </location>
</feature>
<dbReference type="AlphaFoldDB" id="B8BS34"/>
<dbReference type="EMBL" id="CM000638">
    <property type="protein sequence ID" value="EED96652.1"/>
    <property type="molecule type" value="Genomic_DNA"/>
</dbReference>
<dbReference type="Gene3D" id="3.30.70.330">
    <property type="match status" value="2"/>
</dbReference>
<dbReference type="FunFam" id="3.30.70.330:FF:000029">
    <property type="entry name" value="U2 small nuclear ribonucleoprotein B"/>
    <property type="match status" value="1"/>
</dbReference>
<dbReference type="SMART" id="SM00360">
    <property type="entry name" value="RRM"/>
    <property type="match status" value="2"/>
</dbReference>
<dbReference type="SUPFAM" id="SSF54928">
    <property type="entry name" value="RNA-binding domain, RBD"/>
    <property type="match status" value="1"/>
</dbReference>